<proteinExistence type="predicted"/>
<feature type="domain" description="Endo-acting ulvan lyase 2nd" evidence="4">
    <location>
        <begin position="334"/>
        <end position="422"/>
    </location>
</feature>
<dbReference type="Pfam" id="PF07940">
    <property type="entry name" value="Hepar_II_III_C"/>
    <property type="match status" value="1"/>
</dbReference>
<sequence>MKKLKIYIVSALCFLGCINMTIAQDLGHPRIYITNNAKDDFLQTIQNVAWKKELVEKKKERLEKYIKLWKNDPEWLVSRLQMNWKTKHDKVFLQGGDFSHSEGSAPVPTVRYSGTRDWATDYNRPKLEDVEPYFDDPRGLYLEHKETGKKEWIHPSKGGFAVEKINEEIMSLVADAAFLYWLTGEKTYAEFAAPVFFTYIDGMHHREAPVDLKNSNQQNISGLATFEVIHEGIVIHLVTAYDFLYNYFKSENSDLSNTASVFQKWADQIIKNGIPDNNWNLFQARFLTYIALVLESNTMYENGKGREYYLDYTFNISTDRQIAVSESLNVYDLETGIWPESPTYSVHVITTLLKIFTLLDHVTNDNEISKYPILEKAVLASFQYLFPSGYMIGVGDGGHKILPPENFELLIANYRKYNQKEKEVLISGFLSEFISNNLYERKAKDFFNLFFYVDDIVDSKADLNAITTPTFYAPNISMFNQRIGQGNNALMLSTVGSYGNHAHANGISIELFANNYVLGPDSGKGPSYWHPTFRNYYARMPAHNTVIVDGTSNYNNMRTYHPLALDNCFPASGETTIFDKLTFSKVSFVEPETVSDQQRFSAIIKSNTEKAYVVDVFRSRKQKGGKQKHEYIYRNIGQTLDVFDVASNGLKFQKTSDLSSKQGDLIGYDFFSDKKKAMTSKDVNAIFTLKEDDTPNSVMKLWIKGSENQTIYKVKSPNSNALSEGTAPKSILKDSLQTLIVKKDEAAWNNPFAVVFNPYIEGEENPVKNVSYTSLKDYPQTQIIDVSLADNITSDRIIVNASELDVVKTNELYQKGLLSIIRTSNTNETLEFMFLSGVSKFDYKNWTIIASGEPVTVSIEKVDEGYEIQNNKPVTINIPYTQGDTRAKILLYENGKLVATRNAVLNRNNSNLQYFKLEKNYDKVVIAQ</sequence>
<dbReference type="Proteomes" id="UP000251545">
    <property type="component" value="Unassembled WGS sequence"/>
</dbReference>
<dbReference type="InterPro" id="IPR012480">
    <property type="entry name" value="Hepar_II_III_C"/>
</dbReference>
<reference evidence="5 6" key="1">
    <citation type="submission" date="2018-02" db="EMBL/GenBank/DDBJ databases">
        <title>Genomic Encyclopedia of Archaeal and Bacterial Type Strains, Phase II (KMG-II): from individual species to whole genera.</title>
        <authorList>
            <person name="Goeker M."/>
        </authorList>
    </citation>
    <scope>NUCLEOTIDE SEQUENCE [LARGE SCALE GENOMIC DNA]</scope>
    <source>
        <strain evidence="5 6">DSM 21165</strain>
    </source>
</reference>
<evidence type="ECO:0000259" key="3">
    <source>
        <dbReference type="Pfam" id="PF07940"/>
    </source>
</evidence>
<evidence type="ECO:0000313" key="6">
    <source>
        <dbReference type="Proteomes" id="UP000251545"/>
    </source>
</evidence>
<dbReference type="RefSeq" id="WP_211297548.1">
    <property type="nucleotide sequence ID" value="NZ_PVEO01000004.1"/>
</dbReference>
<evidence type="ECO:0000259" key="4">
    <source>
        <dbReference type="Pfam" id="PF26377"/>
    </source>
</evidence>
<dbReference type="GO" id="GO:0016829">
    <property type="term" value="F:lyase activity"/>
    <property type="evidence" value="ECO:0007669"/>
    <property type="project" value="InterPro"/>
</dbReference>
<name>A0A362X0P7_9FLAO</name>
<evidence type="ECO:0000256" key="1">
    <source>
        <dbReference type="ARBA" id="ARBA00004196"/>
    </source>
</evidence>
<dbReference type="Gene3D" id="1.50.10.100">
    <property type="entry name" value="Chondroitin AC/alginate lyase"/>
    <property type="match status" value="1"/>
</dbReference>
<evidence type="ECO:0000256" key="2">
    <source>
        <dbReference type="SAM" id="SignalP"/>
    </source>
</evidence>
<dbReference type="EMBL" id="PVEO01000004">
    <property type="protein sequence ID" value="PQV48978.1"/>
    <property type="molecule type" value="Genomic_DNA"/>
</dbReference>
<gene>
    <name evidence="5" type="ORF">CLV33_104185</name>
</gene>
<dbReference type="Gene3D" id="2.70.98.70">
    <property type="match status" value="1"/>
</dbReference>
<keyword evidence="2" id="KW-0732">Signal</keyword>
<comment type="caution">
    <text evidence="5">The sequence shown here is derived from an EMBL/GenBank/DDBJ whole genome shotgun (WGS) entry which is preliminary data.</text>
</comment>
<feature type="signal peptide" evidence="2">
    <location>
        <begin position="1"/>
        <end position="23"/>
    </location>
</feature>
<dbReference type="SUPFAM" id="SSF48230">
    <property type="entry name" value="Chondroitin AC/alginate lyase"/>
    <property type="match status" value="1"/>
</dbReference>
<evidence type="ECO:0000313" key="5">
    <source>
        <dbReference type="EMBL" id="PQV48978.1"/>
    </source>
</evidence>
<protein>
    <submittedName>
        <fullName evidence="5">Heparinase II/III-like protein</fullName>
    </submittedName>
</protein>
<dbReference type="AlphaFoldDB" id="A0A362X0P7"/>
<accession>A0A362X0P7</accession>
<feature type="domain" description="Heparinase II/III-like C-terminal" evidence="3">
    <location>
        <begin position="491"/>
        <end position="555"/>
    </location>
</feature>
<organism evidence="5 6">
    <name type="scientific">Jejuia pallidilutea</name>
    <dbReference type="NCBI Taxonomy" id="504487"/>
    <lineage>
        <taxon>Bacteria</taxon>
        <taxon>Pseudomonadati</taxon>
        <taxon>Bacteroidota</taxon>
        <taxon>Flavobacteriia</taxon>
        <taxon>Flavobacteriales</taxon>
        <taxon>Flavobacteriaceae</taxon>
        <taxon>Jejuia</taxon>
    </lineage>
</organism>
<dbReference type="Pfam" id="PF26377">
    <property type="entry name" value="Ulvan_lyase_2nd"/>
    <property type="match status" value="1"/>
</dbReference>
<dbReference type="InterPro" id="IPR008929">
    <property type="entry name" value="Chondroitin_lyas"/>
</dbReference>
<feature type="chain" id="PRO_5016586192" evidence="2">
    <location>
        <begin position="24"/>
        <end position="928"/>
    </location>
</feature>
<dbReference type="InterPro" id="IPR058849">
    <property type="entry name" value="Ulvan_lyase_2nd"/>
</dbReference>
<dbReference type="GO" id="GO:0030313">
    <property type="term" value="C:cell envelope"/>
    <property type="evidence" value="ECO:0007669"/>
    <property type="project" value="UniProtKB-SubCell"/>
</dbReference>
<comment type="subcellular location">
    <subcellularLocation>
        <location evidence="1">Cell envelope</location>
    </subcellularLocation>
</comment>